<keyword evidence="3" id="KW-0812">Transmembrane</keyword>
<comment type="pathway">
    <text evidence="1">Mycotoxin biosynthesis.</text>
</comment>
<organism evidence="4 5">
    <name type="scientific">Hohenbuehelia grisea</name>
    <dbReference type="NCBI Taxonomy" id="104357"/>
    <lineage>
        <taxon>Eukaryota</taxon>
        <taxon>Fungi</taxon>
        <taxon>Dikarya</taxon>
        <taxon>Basidiomycota</taxon>
        <taxon>Agaricomycotina</taxon>
        <taxon>Agaricomycetes</taxon>
        <taxon>Agaricomycetidae</taxon>
        <taxon>Agaricales</taxon>
        <taxon>Pleurotineae</taxon>
        <taxon>Pleurotaceae</taxon>
        <taxon>Hohenbuehelia</taxon>
    </lineage>
</organism>
<accession>A0ABR3J670</accession>
<reference evidence="5" key="1">
    <citation type="submission" date="2024-06" db="EMBL/GenBank/DDBJ databases">
        <title>Multi-omics analyses provide insights into the biosynthesis of the anticancer antibiotic pleurotin in Hohenbuehelia grisea.</title>
        <authorList>
            <person name="Weaver J.A."/>
            <person name="Alberti F."/>
        </authorList>
    </citation>
    <scope>NUCLEOTIDE SEQUENCE [LARGE SCALE GENOMIC DNA]</scope>
    <source>
        <strain evidence="5">T-177</strain>
    </source>
</reference>
<name>A0ABR3J670_9AGAR</name>
<dbReference type="PANTHER" id="PTHR33365">
    <property type="entry name" value="YALI0B05434P"/>
    <property type="match status" value="1"/>
</dbReference>
<dbReference type="InterPro" id="IPR021765">
    <property type="entry name" value="UstYa-like"/>
</dbReference>
<comment type="similarity">
    <text evidence="2">Belongs to the ustYa family.</text>
</comment>
<dbReference type="PANTHER" id="PTHR33365:SF4">
    <property type="entry name" value="CYCLOCHLOROTINE BIOSYNTHESIS PROTEIN O"/>
    <property type="match status" value="1"/>
</dbReference>
<keyword evidence="5" id="KW-1185">Reference proteome</keyword>
<keyword evidence="3" id="KW-1133">Transmembrane helix</keyword>
<gene>
    <name evidence="4" type="ORF">HGRIS_007866</name>
</gene>
<evidence type="ECO:0000313" key="4">
    <source>
        <dbReference type="EMBL" id="KAL0951129.1"/>
    </source>
</evidence>
<proteinExistence type="inferred from homology"/>
<feature type="transmembrane region" description="Helical" evidence="3">
    <location>
        <begin position="44"/>
        <end position="65"/>
    </location>
</feature>
<evidence type="ECO:0000313" key="5">
    <source>
        <dbReference type="Proteomes" id="UP001556367"/>
    </source>
</evidence>
<protein>
    <submittedName>
        <fullName evidence="4">Uncharacterized protein</fullName>
    </submittedName>
</protein>
<dbReference type="Proteomes" id="UP001556367">
    <property type="component" value="Unassembled WGS sequence"/>
</dbReference>
<evidence type="ECO:0000256" key="3">
    <source>
        <dbReference type="SAM" id="Phobius"/>
    </source>
</evidence>
<sequence>MLAFWVRRSQPRIHKEDPALEHFLAEDESQSPLQWDSTTRGKNYRIIAIPWFLCAILSIALLYLVKTGRQQICLAAPTLDDMTYSPVNHLLESQNVVFTGGFGTDQTLYQGPSSPERDKAWDELYNFDISRIPKSEAVKLVNKTVLIPGDPGHYVVSLNVFHQLHCVNA</sequence>
<dbReference type="EMBL" id="JASNQZ010000011">
    <property type="protein sequence ID" value="KAL0951129.1"/>
    <property type="molecule type" value="Genomic_DNA"/>
</dbReference>
<comment type="caution">
    <text evidence="4">The sequence shown here is derived from an EMBL/GenBank/DDBJ whole genome shotgun (WGS) entry which is preliminary data.</text>
</comment>
<evidence type="ECO:0000256" key="2">
    <source>
        <dbReference type="ARBA" id="ARBA00035112"/>
    </source>
</evidence>
<evidence type="ECO:0000256" key="1">
    <source>
        <dbReference type="ARBA" id="ARBA00004685"/>
    </source>
</evidence>
<keyword evidence="3" id="KW-0472">Membrane</keyword>
<dbReference type="Pfam" id="PF11807">
    <property type="entry name" value="UstYa"/>
    <property type="match status" value="1"/>
</dbReference>